<dbReference type="GO" id="GO:0006508">
    <property type="term" value="P:proteolysis"/>
    <property type="evidence" value="ECO:0007669"/>
    <property type="project" value="UniProtKB-KW"/>
</dbReference>
<dbReference type="AlphaFoldDB" id="A0A5N0UU73"/>
<name>A0A5N0UU73_9PSEU</name>
<protein>
    <submittedName>
        <fullName evidence="8">S8 family peptidase</fullName>
    </submittedName>
</protein>
<dbReference type="InterPro" id="IPR015500">
    <property type="entry name" value="Peptidase_S8_subtilisin-rel"/>
</dbReference>
<dbReference type="Pfam" id="PF00082">
    <property type="entry name" value="Peptidase_S8"/>
    <property type="match status" value="1"/>
</dbReference>
<keyword evidence="3" id="KW-0378">Hydrolase</keyword>
<comment type="caution">
    <text evidence="5">Lacks conserved residue(s) required for the propagation of feature annotation.</text>
</comment>
<dbReference type="InterPro" id="IPR000209">
    <property type="entry name" value="Peptidase_S8/S53_dom"/>
</dbReference>
<evidence type="ECO:0000259" key="7">
    <source>
        <dbReference type="Pfam" id="PF00082"/>
    </source>
</evidence>
<keyword evidence="2" id="KW-0645">Protease</keyword>
<dbReference type="Gene3D" id="3.40.50.200">
    <property type="entry name" value="Peptidase S8/S53 domain"/>
    <property type="match status" value="1"/>
</dbReference>
<dbReference type="PANTHER" id="PTHR43806:SF11">
    <property type="entry name" value="CEREVISIN-RELATED"/>
    <property type="match status" value="1"/>
</dbReference>
<sequence length="299" mass="30013">MLTVLFTAVLAGSVASPALADPGSQENPPNWGLDRIDQRDGATDHLYRYDTTASDVTVYVIGTGVDAKQADFEGRVEPGKNFVEGNDEASDGNGDGTRMASIVGGKDYGVAKAVHIVPVRVLDNSGAGNLTNIVAGLDWVAKNAKQPAVAVLGIGGPANDQLDTAVRALTAVMPVAVPAGWSATDAANSSPGRVAEALTVGAVDAENKIAPKSNFGAGVDVFAPGVDIVSATNTSPSAASGANEAAAFAAGAAALYRAEHPAATPAEVTHGIAANATQNVLTGLSDGTPNRLLSTVSDD</sequence>
<dbReference type="PROSITE" id="PS51892">
    <property type="entry name" value="SUBTILASE"/>
    <property type="match status" value="1"/>
</dbReference>
<dbReference type="InterPro" id="IPR036852">
    <property type="entry name" value="Peptidase_S8/S53_dom_sf"/>
</dbReference>
<proteinExistence type="inferred from homology"/>
<dbReference type="OrthoDB" id="9766923at2"/>
<evidence type="ECO:0000313" key="8">
    <source>
        <dbReference type="EMBL" id="KAA9152057.1"/>
    </source>
</evidence>
<dbReference type="Proteomes" id="UP000319769">
    <property type="component" value="Unassembled WGS sequence"/>
</dbReference>
<dbReference type="PRINTS" id="PR00723">
    <property type="entry name" value="SUBTILISIN"/>
</dbReference>
<comment type="similarity">
    <text evidence="1 5">Belongs to the peptidase S8 family.</text>
</comment>
<accession>A0A5N0UU73</accession>
<organism evidence="8 9">
    <name type="scientific">Amycolatopsis acidicola</name>
    <dbReference type="NCBI Taxonomy" id="2596893"/>
    <lineage>
        <taxon>Bacteria</taxon>
        <taxon>Bacillati</taxon>
        <taxon>Actinomycetota</taxon>
        <taxon>Actinomycetes</taxon>
        <taxon>Pseudonocardiales</taxon>
        <taxon>Pseudonocardiaceae</taxon>
        <taxon>Amycolatopsis</taxon>
    </lineage>
</organism>
<keyword evidence="6" id="KW-0732">Signal</keyword>
<comment type="caution">
    <text evidence="8">The sequence shown here is derived from an EMBL/GenBank/DDBJ whole genome shotgun (WGS) entry which is preliminary data.</text>
</comment>
<feature type="domain" description="Peptidase S8/S53" evidence="7">
    <location>
        <begin position="54"/>
        <end position="281"/>
    </location>
</feature>
<evidence type="ECO:0000256" key="5">
    <source>
        <dbReference type="PROSITE-ProRule" id="PRU01240"/>
    </source>
</evidence>
<dbReference type="GO" id="GO:0005615">
    <property type="term" value="C:extracellular space"/>
    <property type="evidence" value="ECO:0007669"/>
    <property type="project" value="TreeGrafter"/>
</dbReference>
<evidence type="ECO:0000313" key="9">
    <source>
        <dbReference type="Proteomes" id="UP000319769"/>
    </source>
</evidence>
<dbReference type="InterPro" id="IPR034193">
    <property type="entry name" value="PCSK9_ProteinaseK-like"/>
</dbReference>
<evidence type="ECO:0000256" key="1">
    <source>
        <dbReference type="ARBA" id="ARBA00011073"/>
    </source>
</evidence>
<evidence type="ECO:0000256" key="4">
    <source>
        <dbReference type="ARBA" id="ARBA00022825"/>
    </source>
</evidence>
<dbReference type="EMBL" id="VMNW02000093">
    <property type="protein sequence ID" value="KAA9152057.1"/>
    <property type="molecule type" value="Genomic_DNA"/>
</dbReference>
<gene>
    <name evidence="8" type="ORF">FPZ12_037710</name>
</gene>
<dbReference type="GO" id="GO:0004252">
    <property type="term" value="F:serine-type endopeptidase activity"/>
    <property type="evidence" value="ECO:0007669"/>
    <property type="project" value="InterPro"/>
</dbReference>
<keyword evidence="9" id="KW-1185">Reference proteome</keyword>
<dbReference type="PANTHER" id="PTHR43806">
    <property type="entry name" value="PEPTIDASE S8"/>
    <property type="match status" value="1"/>
</dbReference>
<keyword evidence="4" id="KW-0720">Serine protease</keyword>
<evidence type="ECO:0000256" key="2">
    <source>
        <dbReference type="ARBA" id="ARBA00022670"/>
    </source>
</evidence>
<feature type="signal peptide" evidence="6">
    <location>
        <begin position="1"/>
        <end position="20"/>
    </location>
</feature>
<feature type="chain" id="PRO_5024467437" evidence="6">
    <location>
        <begin position="21"/>
        <end position="299"/>
    </location>
</feature>
<evidence type="ECO:0000256" key="6">
    <source>
        <dbReference type="SAM" id="SignalP"/>
    </source>
</evidence>
<reference evidence="8" key="1">
    <citation type="submission" date="2019-09" db="EMBL/GenBank/DDBJ databases">
        <authorList>
            <person name="Teo W.F.A."/>
            <person name="Duangmal K."/>
        </authorList>
    </citation>
    <scope>NUCLEOTIDE SEQUENCE [LARGE SCALE GENOMIC DNA]</scope>
    <source>
        <strain evidence="8">K81G1</strain>
    </source>
</reference>
<dbReference type="CDD" id="cd04077">
    <property type="entry name" value="Peptidases_S8_PCSK9_ProteinaseK_like"/>
    <property type="match status" value="1"/>
</dbReference>
<dbReference type="SUPFAM" id="SSF52743">
    <property type="entry name" value="Subtilisin-like"/>
    <property type="match status" value="1"/>
</dbReference>
<dbReference type="InterPro" id="IPR050131">
    <property type="entry name" value="Peptidase_S8_subtilisin-like"/>
</dbReference>
<evidence type="ECO:0000256" key="3">
    <source>
        <dbReference type="ARBA" id="ARBA00022801"/>
    </source>
</evidence>